<feature type="region of interest" description="Disordered" evidence="1">
    <location>
        <begin position="390"/>
        <end position="440"/>
    </location>
</feature>
<dbReference type="OrthoDB" id="2152680at2759"/>
<gene>
    <name evidence="3" type="ORF">B0A49_06755</name>
</gene>
<dbReference type="InterPro" id="IPR053056">
    <property type="entry name" value="Lipid_Metab_Assoc_Protein"/>
</dbReference>
<keyword evidence="4" id="KW-1185">Reference proteome</keyword>
<comment type="caution">
    <text evidence="3">The sequence shown here is derived from an EMBL/GenBank/DDBJ whole genome shotgun (WGS) entry which is preliminary data.</text>
</comment>
<name>A0A4U0WSU1_9PEZI</name>
<dbReference type="InterPro" id="IPR018626">
    <property type="entry name" value="LCHN/Anr2"/>
</dbReference>
<evidence type="ECO:0000313" key="3">
    <source>
        <dbReference type="EMBL" id="TKA66594.1"/>
    </source>
</evidence>
<feature type="compositionally biased region" description="Basic and acidic residues" evidence="1">
    <location>
        <begin position="421"/>
        <end position="430"/>
    </location>
</feature>
<dbReference type="AlphaFoldDB" id="A0A4U0WSU1"/>
<proteinExistence type="predicted"/>
<dbReference type="PANTHER" id="PTHR28153:SF1">
    <property type="entry name" value="DUF4484 DOMAIN-CONTAINING PROTEIN"/>
    <property type="match status" value="1"/>
</dbReference>
<feature type="compositionally biased region" description="Basic and acidic residues" evidence="1">
    <location>
        <begin position="171"/>
        <end position="180"/>
    </location>
</feature>
<feature type="domain" description="DUF4484" evidence="2">
    <location>
        <begin position="445"/>
        <end position="608"/>
    </location>
</feature>
<dbReference type="InterPro" id="IPR028115">
    <property type="entry name" value="DUF4484"/>
</dbReference>
<reference evidence="3 4" key="1">
    <citation type="submission" date="2017-03" db="EMBL/GenBank/DDBJ databases">
        <title>Genomes of endolithic fungi from Antarctica.</title>
        <authorList>
            <person name="Coleine C."/>
            <person name="Masonjones S."/>
            <person name="Stajich J.E."/>
        </authorList>
    </citation>
    <scope>NUCLEOTIDE SEQUENCE [LARGE SCALE GENOMIC DNA]</scope>
    <source>
        <strain evidence="3 4">CCFEE 5187</strain>
    </source>
</reference>
<protein>
    <recommendedName>
        <fullName evidence="2">DUF4484 domain-containing protein</fullName>
    </recommendedName>
</protein>
<dbReference type="STRING" id="331657.A0A4U0WSU1"/>
<dbReference type="GO" id="GO:0005811">
    <property type="term" value="C:lipid droplet"/>
    <property type="evidence" value="ECO:0007669"/>
    <property type="project" value="TreeGrafter"/>
</dbReference>
<sequence length="609" mass="66116">MPDDDATAATDGGSSPHDAAQLPPVAAAFLIHFDQRVGYQIAWQRALPGIDLEGIVEFKSLPSGLHNVKEDLVYFVHEDYAGISAFVNSPAGVEDRNAHLVAVGVLVPLSYGRLGKAWLCAEKLRGLSELLAHDATKTELLQEFWEKHREDGKSASPDPQSLDQTPPAAHGHREVEESRQRRNRAFSDSTHFTDADNSLSSTHPALSLSKLLDLLGPLIFPLYRAALLRKRILLLTSAPVRQPCEYVYDLSIISSIPSSMTDLLSLGPESETLLRIRPLFTVGIHDIPLLGKEAAPAQKSGTTANAEHNIQGESIESRGWVACTTDDILSSKTQLYDLLVETPADNETGTKSQRWTRIRTSQGKTIKATQRDLRRYRSLKHEVSRLTTIRSNLYSDEPDGTDDEDDHENEDEDTALLPDSSEQKAARTADDAASTTGSDAAEKLVEPVTWSALAYSSFMWWASAGERDSVLVDEAELDQSLLSDLSFLTAHRPRPHSSASGASSAPAAGNPAAKAAMALIAYFHRLTTLMLETMAEIVDAADDGVGGGDEDAAAVAEVVAVSSEDIGRMGLDVWSEADRCFVKEMLKLYFGREAEVKGAGVECCGVRIA</sequence>
<evidence type="ECO:0000259" key="2">
    <source>
        <dbReference type="Pfam" id="PF14831"/>
    </source>
</evidence>
<dbReference type="PANTHER" id="PTHR28153">
    <property type="entry name" value="PROTEIN, PUTATIVE-RELATED"/>
    <property type="match status" value="1"/>
</dbReference>
<evidence type="ECO:0000313" key="4">
    <source>
        <dbReference type="Proteomes" id="UP000308768"/>
    </source>
</evidence>
<feature type="region of interest" description="Disordered" evidence="1">
    <location>
        <begin position="148"/>
        <end position="183"/>
    </location>
</feature>
<dbReference type="Proteomes" id="UP000308768">
    <property type="component" value="Unassembled WGS sequence"/>
</dbReference>
<dbReference type="Pfam" id="PF09804">
    <property type="entry name" value="DENND11"/>
    <property type="match status" value="1"/>
</dbReference>
<evidence type="ECO:0000256" key="1">
    <source>
        <dbReference type="SAM" id="MobiDB-lite"/>
    </source>
</evidence>
<organism evidence="3 4">
    <name type="scientific">Cryomyces minteri</name>
    <dbReference type="NCBI Taxonomy" id="331657"/>
    <lineage>
        <taxon>Eukaryota</taxon>
        <taxon>Fungi</taxon>
        <taxon>Dikarya</taxon>
        <taxon>Ascomycota</taxon>
        <taxon>Pezizomycotina</taxon>
        <taxon>Dothideomycetes</taxon>
        <taxon>Dothideomycetes incertae sedis</taxon>
        <taxon>Cryomyces</taxon>
    </lineage>
</organism>
<feature type="compositionally biased region" description="Acidic residues" evidence="1">
    <location>
        <begin position="396"/>
        <end position="414"/>
    </location>
</feature>
<accession>A0A4U0WSU1</accession>
<dbReference type="Pfam" id="PF14831">
    <property type="entry name" value="DUF4484"/>
    <property type="match status" value="1"/>
</dbReference>
<dbReference type="EMBL" id="NAJN01001000">
    <property type="protein sequence ID" value="TKA66594.1"/>
    <property type="molecule type" value="Genomic_DNA"/>
</dbReference>